<dbReference type="AGR" id="Xenbase:XB-GENE-17342499"/>
<comment type="similarity">
    <text evidence="2">Belongs to the SMPX family.</text>
</comment>
<dbReference type="GO" id="GO:0005927">
    <property type="term" value="C:muscle tendon junction"/>
    <property type="evidence" value="ECO:0007669"/>
    <property type="project" value="TreeGrafter"/>
</dbReference>
<comment type="function">
    <text evidence="1">Plays a role in the regulatory network through which muscle cells coordinate their structural and functional states during growth, adaptation, and repair.</text>
</comment>
<evidence type="ECO:0000256" key="2">
    <source>
        <dbReference type="ARBA" id="ARBA00007875"/>
    </source>
</evidence>
<gene>
    <name evidence="7" type="primary">smpx.S</name>
    <name evidence="5" type="ORF">XELAEV_18014563mg</name>
</gene>
<dbReference type="GeneID" id="108709334"/>
<dbReference type="Proteomes" id="UP000694892">
    <property type="component" value="Chromosome 2S"/>
</dbReference>
<protein>
    <recommendedName>
        <fullName evidence="3">Small muscular protein</fullName>
    </recommendedName>
</protein>
<dbReference type="PANTHER" id="PTHR17416:SF0">
    <property type="entry name" value="SMALL MUSCULAR PROTEIN"/>
    <property type="match status" value="1"/>
</dbReference>
<dbReference type="RefSeq" id="XP_018104569.2">
    <property type="nucleotide sequence ID" value="XM_018249080.2"/>
</dbReference>
<dbReference type="CTD" id="108709334"/>
<reference evidence="6" key="1">
    <citation type="journal article" date="2016" name="Nature">
        <title>Genome evolution in the allotetraploid frog Xenopus laevis.</title>
        <authorList>
            <person name="Session A.M."/>
            <person name="Uno Y."/>
            <person name="Kwon T."/>
            <person name="Chapman J.A."/>
            <person name="Toyoda A."/>
            <person name="Takahashi S."/>
            <person name="Fukui A."/>
            <person name="Hikosaka A."/>
            <person name="Suzuki A."/>
            <person name="Kondo M."/>
            <person name="van Heeringen S.J."/>
            <person name="Quigley I."/>
            <person name="Heinz S."/>
            <person name="Ogino H."/>
            <person name="Ochi H."/>
            <person name="Hellsten U."/>
            <person name="Lyons J.B."/>
            <person name="Simakov O."/>
            <person name="Putnam N."/>
            <person name="Stites J."/>
            <person name="Kuroki Y."/>
            <person name="Tanaka T."/>
            <person name="Michiue T."/>
            <person name="Watanabe M."/>
            <person name="Bogdanovic O."/>
            <person name="Lister R."/>
            <person name="Georgiou G."/>
            <person name="Paranjpe S.S."/>
            <person name="van Kruijsbergen I."/>
            <person name="Shu S."/>
            <person name="Carlson J."/>
            <person name="Kinoshita T."/>
            <person name="Ohta Y."/>
            <person name="Mawaribuchi S."/>
            <person name="Jenkins J."/>
            <person name="Grimwood J."/>
            <person name="Schmutz J."/>
            <person name="Mitros T."/>
            <person name="Mozaffari S.V."/>
            <person name="Suzuki Y."/>
            <person name="Haramoto Y."/>
            <person name="Yamamoto T.S."/>
            <person name="Takagi C."/>
            <person name="Heald R."/>
            <person name="Miller K."/>
            <person name="Haudenschild C."/>
            <person name="Kitzman J."/>
            <person name="Nakayama T."/>
            <person name="Izutsu Y."/>
            <person name="Robert J."/>
            <person name="Fortriede J."/>
            <person name="Burns K."/>
            <person name="Lotay V."/>
            <person name="Karimi K."/>
            <person name="Yasuoka Y."/>
            <person name="Dichmann D.S."/>
            <person name="Flajnik M.F."/>
            <person name="Houston D.W."/>
            <person name="Shendure J."/>
            <person name="DuPasquier L."/>
            <person name="Vize P.D."/>
            <person name="Zorn A.M."/>
            <person name="Ito M."/>
            <person name="Marcotte E.M."/>
            <person name="Wallingford J.B."/>
            <person name="Ito Y."/>
            <person name="Asashima M."/>
            <person name="Ueno N."/>
            <person name="Matsuda Y."/>
            <person name="Veenstra G.J."/>
            <person name="Fujiyama A."/>
            <person name="Harland R.M."/>
            <person name="Taira M."/>
            <person name="Rokhsar D.S."/>
        </authorList>
    </citation>
    <scope>NUCLEOTIDE SEQUENCE [LARGE SCALE GENOMIC DNA]</scope>
    <source>
        <strain evidence="6">J</strain>
    </source>
</reference>
<dbReference type="GO" id="GO:0043034">
    <property type="term" value="C:costamere"/>
    <property type="evidence" value="ECO:0007669"/>
    <property type="project" value="TreeGrafter"/>
</dbReference>
<dbReference type="OrthoDB" id="8868927at2759"/>
<feature type="region of interest" description="Disordered" evidence="4">
    <location>
        <begin position="1"/>
        <end position="75"/>
    </location>
</feature>
<evidence type="ECO:0000313" key="6">
    <source>
        <dbReference type="Proteomes" id="UP000694892"/>
    </source>
</evidence>
<evidence type="ECO:0000256" key="4">
    <source>
        <dbReference type="SAM" id="MobiDB-lite"/>
    </source>
</evidence>
<dbReference type="EMBL" id="CM004469">
    <property type="protein sequence ID" value="OCT91507.1"/>
    <property type="molecule type" value="Genomic_DNA"/>
</dbReference>
<feature type="compositionally biased region" description="Basic and acidic residues" evidence="4">
    <location>
        <begin position="32"/>
        <end position="57"/>
    </location>
</feature>
<dbReference type="KEGG" id="xla:108709334"/>
<dbReference type="PANTHER" id="PTHR17416">
    <property type="entry name" value="SMALL MUSCULAR PROTEIN"/>
    <property type="match status" value="1"/>
</dbReference>
<organism evidence="5 6">
    <name type="scientific">Xenopus laevis</name>
    <name type="common">African clawed frog</name>
    <dbReference type="NCBI Taxonomy" id="8355"/>
    <lineage>
        <taxon>Eukaryota</taxon>
        <taxon>Metazoa</taxon>
        <taxon>Chordata</taxon>
        <taxon>Craniata</taxon>
        <taxon>Vertebrata</taxon>
        <taxon>Euteleostomi</taxon>
        <taxon>Amphibia</taxon>
        <taxon>Batrachia</taxon>
        <taxon>Anura</taxon>
        <taxon>Pipoidea</taxon>
        <taxon>Pipidae</taxon>
        <taxon>Xenopodinae</taxon>
        <taxon>Xenopus</taxon>
        <taxon>Xenopus</taxon>
    </lineage>
</organism>
<evidence type="ECO:0000256" key="3">
    <source>
        <dbReference type="ARBA" id="ARBA00019350"/>
    </source>
</evidence>
<sequence>MSRQQASNIRSIQANINIPMGAFRPGAGQPPKRKEFSIEEQHVPTQESEEKNEEKKHVPGAAKLPGPASNLSEIQNMKSELKFVPKGQEQ</sequence>
<evidence type="ECO:0000313" key="7">
    <source>
        <dbReference type="Xenbase" id="XB-GENE-17342499"/>
    </source>
</evidence>
<dbReference type="OMA" id="CAKNCPC"/>
<dbReference type="Xenbase" id="XB-GENE-17342499">
    <property type="gene designation" value="smpx.S"/>
</dbReference>
<proteinExistence type="inferred from homology"/>
<dbReference type="InterPro" id="IPR029268">
    <property type="entry name" value="Chisel"/>
</dbReference>
<feature type="compositionally biased region" description="Polar residues" evidence="4">
    <location>
        <begin position="1"/>
        <end position="16"/>
    </location>
</feature>
<accession>A0A974DH09</accession>
<evidence type="ECO:0000313" key="5">
    <source>
        <dbReference type="EMBL" id="OCT91507.1"/>
    </source>
</evidence>
<dbReference type="Pfam" id="PF15355">
    <property type="entry name" value="Chisel"/>
    <property type="match status" value="1"/>
</dbReference>
<name>A0A974DH09_XENLA</name>
<dbReference type="AlphaFoldDB" id="A0A974DH09"/>
<evidence type="ECO:0000256" key="1">
    <source>
        <dbReference type="ARBA" id="ARBA00002671"/>
    </source>
</evidence>
<dbReference type="GO" id="GO:0031430">
    <property type="term" value="C:M band"/>
    <property type="evidence" value="ECO:0007669"/>
    <property type="project" value="TreeGrafter"/>
</dbReference>